<dbReference type="RefSeq" id="WP_048447012.1">
    <property type="nucleotide sequence ID" value="NZ_LABY01000187.1"/>
</dbReference>
<comment type="caution">
    <text evidence="2">The sequence shown here is derived from an EMBL/GenBank/DDBJ whole genome shotgun (WGS) entry which is preliminary data.</text>
</comment>
<protein>
    <submittedName>
        <fullName evidence="2">Cobalt ABC transporter substrate-binding protein</fullName>
    </submittedName>
</protein>
<reference evidence="2 3" key="1">
    <citation type="submission" date="2015-03" db="EMBL/GenBank/DDBJ databases">
        <title>Genome sequencing of Methylobacterium variabile DSM 16961.</title>
        <authorList>
            <person name="Chaudhry V."/>
            <person name="Patil P.B."/>
        </authorList>
    </citation>
    <scope>NUCLEOTIDE SEQUENCE [LARGE SCALE GENOMIC DNA]</scope>
    <source>
        <strain evidence="2 3">DSM 16961</strain>
    </source>
</reference>
<feature type="chain" id="PRO_5005281638" evidence="1">
    <location>
        <begin position="24"/>
        <end position="257"/>
    </location>
</feature>
<evidence type="ECO:0000313" key="2">
    <source>
        <dbReference type="EMBL" id="KMO31774.1"/>
    </source>
</evidence>
<keyword evidence="3" id="KW-1185">Reference proteome</keyword>
<dbReference type="InterPro" id="IPR019613">
    <property type="entry name" value="DUF4198"/>
</dbReference>
<keyword evidence="1" id="KW-0732">Signal</keyword>
<sequence length="257" mass="26949">MLPLLRTALAAALVLGASQPGSAHELWLTLSTADSVPQIRVNYGHASKREAPNPAQLVELVALTQDGSASLRGSLKPAPPEVPPALLAPLAGKPGRTLVAATYDGGYWTTLRDGTRLKASRRLVPDARSGQWSVKYAKAAFGPGAPWLRVIGHTLEIVPVEVPGPTAGAIRVRVLFRGAPLPGADLYYGDSGMEPERAGTPAYATDQDGIATVPIRKAGSQVLTVTQTVSPSATPTLADEDVYTATFAFRLDEPSVN</sequence>
<name>A0A0J6SDP4_9HYPH</name>
<feature type="signal peptide" evidence="1">
    <location>
        <begin position="1"/>
        <end position="23"/>
    </location>
</feature>
<organism evidence="2 3">
    <name type="scientific">Methylobacterium variabile</name>
    <dbReference type="NCBI Taxonomy" id="298794"/>
    <lineage>
        <taxon>Bacteria</taxon>
        <taxon>Pseudomonadati</taxon>
        <taxon>Pseudomonadota</taxon>
        <taxon>Alphaproteobacteria</taxon>
        <taxon>Hyphomicrobiales</taxon>
        <taxon>Methylobacteriaceae</taxon>
        <taxon>Methylobacterium</taxon>
    </lineage>
</organism>
<dbReference type="EMBL" id="LABY01000187">
    <property type="protein sequence ID" value="KMO31774.1"/>
    <property type="molecule type" value="Genomic_DNA"/>
</dbReference>
<dbReference type="Proteomes" id="UP000035955">
    <property type="component" value="Unassembled WGS sequence"/>
</dbReference>
<dbReference type="Pfam" id="PF10670">
    <property type="entry name" value="DUF4198"/>
    <property type="match status" value="1"/>
</dbReference>
<evidence type="ECO:0000313" key="3">
    <source>
        <dbReference type="Proteomes" id="UP000035955"/>
    </source>
</evidence>
<dbReference type="PATRIC" id="fig|298794.3.peg.2660"/>
<dbReference type="AlphaFoldDB" id="A0A0J6SDP4"/>
<gene>
    <name evidence="2" type="ORF">VQ02_25375</name>
</gene>
<dbReference type="OrthoDB" id="8205113at2"/>
<proteinExistence type="predicted"/>
<evidence type="ECO:0000256" key="1">
    <source>
        <dbReference type="SAM" id="SignalP"/>
    </source>
</evidence>
<accession>A0A0J6SDP4</accession>